<feature type="chain" id="PRO_5008708512" evidence="1">
    <location>
        <begin position="19"/>
        <end position="86"/>
    </location>
</feature>
<reference evidence="3" key="1">
    <citation type="submission" date="2016-06" db="EMBL/GenBank/DDBJ databases">
        <authorList>
            <person name="Varghese N."/>
            <person name="Submissions Spin"/>
        </authorList>
    </citation>
    <scope>NUCLEOTIDE SEQUENCE [LARGE SCALE GENOMIC DNA]</scope>
    <source>
        <strain evidence="3">DSM 44875</strain>
    </source>
</reference>
<gene>
    <name evidence="2" type="ORF">GA0070607_5861</name>
</gene>
<accession>A0A1C4XW54</accession>
<keyword evidence="1" id="KW-0732">Signal</keyword>
<dbReference type="EMBL" id="LT607412">
    <property type="protein sequence ID" value="SCF12707.1"/>
    <property type="molecule type" value="Genomic_DNA"/>
</dbReference>
<organism evidence="2 3">
    <name type="scientific">Micromonospora coriariae</name>
    <dbReference type="NCBI Taxonomy" id="285665"/>
    <lineage>
        <taxon>Bacteria</taxon>
        <taxon>Bacillati</taxon>
        <taxon>Actinomycetota</taxon>
        <taxon>Actinomycetes</taxon>
        <taxon>Micromonosporales</taxon>
        <taxon>Micromonosporaceae</taxon>
        <taxon>Micromonospora</taxon>
    </lineage>
</organism>
<protein>
    <submittedName>
        <fullName evidence="2">Uncharacterized protein</fullName>
    </submittedName>
</protein>
<evidence type="ECO:0000313" key="3">
    <source>
        <dbReference type="Proteomes" id="UP000198243"/>
    </source>
</evidence>
<feature type="signal peptide" evidence="1">
    <location>
        <begin position="1"/>
        <end position="18"/>
    </location>
</feature>
<evidence type="ECO:0000313" key="2">
    <source>
        <dbReference type="EMBL" id="SCF12707.1"/>
    </source>
</evidence>
<evidence type="ECO:0000256" key="1">
    <source>
        <dbReference type="SAM" id="SignalP"/>
    </source>
</evidence>
<sequence>MAAVACAGVLGIASPAAAAPTSGGSTVSAVADGDMVAQSWAFVASYPGNSMGLAACAFHAGFLRSQTGRNYMCTRAGSYYHLLKEL</sequence>
<proteinExistence type="predicted"/>
<name>A0A1C4XW54_9ACTN</name>
<dbReference type="AlphaFoldDB" id="A0A1C4XW54"/>
<keyword evidence="3" id="KW-1185">Reference proteome</keyword>
<dbReference type="Proteomes" id="UP000198243">
    <property type="component" value="Chromosome I"/>
</dbReference>